<comment type="caution">
    <text evidence="2">The sequence shown here is derived from an EMBL/GenBank/DDBJ whole genome shotgun (WGS) entry which is preliminary data.</text>
</comment>
<dbReference type="PANTHER" id="PTHR43179">
    <property type="entry name" value="RHAMNOSYLTRANSFERASE WBBL"/>
    <property type="match status" value="1"/>
</dbReference>
<gene>
    <name evidence="2" type="ORF">GP2143_16001</name>
</gene>
<evidence type="ECO:0000313" key="3">
    <source>
        <dbReference type="Proteomes" id="UP000004931"/>
    </source>
</evidence>
<accession>A0Y9H0</accession>
<dbReference type="Gene3D" id="3.90.550.10">
    <property type="entry name" value="Spore Coat Polysaccharide Biosynthesis Protein SpsA, Chain A"/>
    <property type="match status" value="1"/>
</dbReference>
<feature type="domain" description="Glycosyltransferase 2-like" evidence="1">
    <location>
        <begin position="299"/>
        <end position="415"/>
    </location>
</feature>
<dbReference type="Proteomes" id="UP000004931">
    <property type="component" value="Unassembled WGS sequence"/>
</dbReference>
<dbReference type="EMBL" id="AAVT01000001">
    <property type="protein sequence ID" value="EAW32774.1"/>
    <property type="molecule type" value="Genomic_DNA"/>
</dbReference>
<sequence length="566" mass="64213">MLPAEGVINLAAKGWYVVIFQASVDPDVAKRTLSLNQEKSVTVRFTHNGITDRIIYIKAATSISTNSATLFSAQRIVFFDAWLKRFFAHRRHIPLGEALAADLEQDDFAESSGQLSLLTIASGQRYSHLHSQLAIADRNIVFVDDGTVVLTKGSIERLAQFFPTHDFISFDYYAKLESDEYMKPQFTPELNLPYLFCYDYIRGCYFVSREILKRALNSLPSDAEYHQHELLLAIVTERTISPKRVANLSALRAFSHPKKLDVDKLGLRVRAILPNASIAIKTPGIYKLSLSPPERTSVSIIIPAKDQLEYTRRCVDSILEKTTGVNFEIVIVNNDSSESEMLAWLDRVAEDQRVRILNYPYPFNFSAINNFAVSHVKHDYLMFLNNDTEVISEHWLSEMIGWASVEGIGAVGCKLLYEDNRIQHAGVVVGIQGAAAHVHRYYHAEHPGYMHRLECSQFYSAVTAAALAIKKSNFLDAGGFDEIKYRVAYNDVDLCLKCVGAGLSNVWLSDVHLYHYESKSRLDDLGLQQIPRYSRELSSLRKDWNVINYNDPCYNPNLSEIDEYFH</sequence>
<evidence type="ECO:0000259" key="1">
    <source>
        <dbReference type="Pfam" id="PF00535"/>
    </source>
</evidence>
<dbReference type="InterPro" id="IPR029044">
    <property type="entry name" value="Nucleotide-diphossugar_trans"/>
</dbReference>
<organism evidence="2 3">
    <name type="scientific">marine gamma proteobacterium HTCC2143</name>
    <dbReference type="NCBI Taxonomy" id="247633"/>
    <lineage>
        <taxon>Bacteria</taxon>
        <taxon>Pseudomonadati</taxon>
        <taxon>Pseudomonadota</taxon>
        <taxon>Gammaproteobacteria</taxon>
        <taxon>Cellvibrionales</taxon>
        <taxon>Spongiibacteraceae</taxon>
        <taxon>BD1-7 clade</taxon>
    </lineage>
</organism>
<dbReference type="STRING" id="247633.GP2143_16001"/>
<dbReference type="AlphaFoldDB" id="A0Y9H0"/>
<dbReference type="PANTHER" id="PTHR43179:SF7">
    <property type="entry name" value="RHAMNOSYLTRANSFERASE WBBL"/>
    <property type="match status" value="1"/>
</dbReference>
<dbReference type="InterPro" id="IPR001173">
    <property type="entry name" value="Glyco_trans_2-like"/>
</dbReference>
<name>A0Y9H0_9GAMM</name>
<keyword evidence="2" id="KW-0808">Transferase</keyword>
<evidence type="ECO:0000313" key="2">
    <source>
        <dbReference type="EMBL" id="EAW32774.1"/>
    </source>
</evidence>
<reference evidence="2 3" key="1">
    <citation type="journal article" date="2010" name="J. Bacteriol.">
        <title>Genome sequence of the oligotrophic marine Gammaproteobacterium HTCC2143, isolated from the Oregon Coast.</title>
        <authorList>
            <person name="Oh H.M."/>
            <person name="Kang I."/>
            <person name="Ferriera S."/>
            <person name="Giovannoni S.J."/>
            <person name="Cho J.C."/>
        </authorList>
    </citation>
    <scope>NUCLEOTIDE SEQUENCE [LARGE SCALE GENOMIC DNA]</scope>
    <source>
        <strain evidence="2 3">HTCC2143</strain>
    </source>
</reference>
<dbReference type="Pfam" id="PF00535">
    <property type="entry name" value="Glycos_transf_2"/>
    <property type="match status" value="1"/>
</dbReference>
<keyword evidence="3" id="KW-1185">Reference proteome</keyword>
<dbReference type="eggNOG" id="COG1216">
    <property type="taxonomic scope" value="Bacteria"/>
</dbReference>
<protein>
    <submittedName>
        <fullName evidence="2">Glycosyl transferase, group 2 family protein</fullName>
    </submittedName>
</protein>
<dbReference type="GO" id="GO:0016740">
    <property type="term" value="F:transferase activity"/>
    <property type="evidence" value="ECO:0007669"/>
    <property type="project" value="UniProtKB-KW"/>
</dbReference>
<proteinExistence type="predicted"/>
<dbReference type="SUPFAM" id="SSF53448">
    <property type="entry name" value="Nucleotide-diphospho-sugar transferases"/>
    <property type="match status" value="1"/>
</dbReference>